<evidence type="ECO:0000256" key="1">
    <source>
        <dbReference type="SAM" id="Phobius"/>
    </source>
</evidence>
<name>A0A4S8LIC5_DENBC</name>
<reference evidence="2 3" key="1">
    <citation type="journal article" date="2019" name="Nat. Ecol. Evol.">
        <title>Megaphylogeny resolves global patterns of mushroom evolution.</title>
        <authorList>
            <person name="Varga T."/>
            <person name="Krizsan K."/>
            <person name="Foldi C."/>
            <person name="Dima B."/>
            <person name="Sanchez-Garcia M."/>
            <person name="Sanchez-Ramirez S."/>
            <person name="Szollosi G.J."/>
            <person name="Szarkandi J.G."/>
            <person name="Papp V."/>
            <person name="Albert L."/>
            <person name="Andreopoulos W."/>
            <person name="Angelini C."/>
            <person name="Antonin V."/>
            <person name="Barry K.W."/>
            <person name="Bougher N.L."/>
            <person name="Buchanan P."/>
            <person name="Buyck B."/>
            <person name="Bense V."/>
            <person name="Catcheside P."/>
            <person name="Chovatia M."/>
            <person name="Cooper J."/>
            <person name="Damon W."/>
            <person name="Desjardin D."/>
            <person name="Finy P."/>
            <person name="Geml J."/>
            <person name="Haridas S."/>
            <person name="Hughes K."/>
            <person name="Justo A."/>
            <person name="Karasinski D."/>
            <person name="Kautmanova I."/>
            <person name="Kiss B."/>
            <person name="Kocsube S."/>
            <person name="Kotiranta H."/>
            <person name="LaButti K.M."/>
            <person name="Lechner B.E."/>
            <person name="Liimatainen K."/>
            <person name="Lipzen A."/>
            <person name="Lukacs Z."/>
            <person name="Mihaltcheva S."/>
            <person name="Morgado L.N."/>
            <person name="Niskanen T."/>
            <person name="Noordeloos M.E."/>
            <person name="Ohm R.A."/>
            <person name="Ortiz-Santana B."/>
            <person name="Ovrebo C."/>
            <person name="Racz N."/>
            <person name="Riley R."/>
            <person name="Savchenko A."/>
            <person name="Shiryaev A."/>
            <person name="Soop K."/>
            <person name="Spirin V."/>
            <person name="Szebenyi C."/>
            <person name="Tomsovsky M."/>
            <person name="Tulloss R.E."/>
            <person name="Uehling J."/>
            <person name="Grigoriev I.V."/>
            <person name="Vagvolgyi C."/>
            <person name="Papp T."/>
            <person name="Martin F.M."/>
            <person name="Miettinen O."/>
            <person name="Hibbett D.S."/>
            <person name="Nagy L.G."/>
        </authorList>
    </citation>
    <scope>NUCLEOTIDE SEQUENCE [LARGE SCALE GENOMIC DNA]</scope>
    <source>
        <strain evidence="2 3">CBS 962.96</strain>
    </source>
</reference>
<dbReference type="Proteomes" id="UP000297245">
    <property type="component" value="Unassembled WGS sequence"/>
</dbReference>
<feature type="transmembrane region" description="Helical" evidence="1">
    <location>
        <begin position="82"/>
        <end position="104"/>
    </location>
</feature>
<dbReference type="AlphaFoldDB" id="A0A4S8LIC5"/>
<accession>A0A4S8LIC5</accession>
<evidence type="ECO:0000313" key="2">
    <source>
        <dbReference type="EMBL" id="THU88794.1"/>
    </source>
</evidence>
<organism evidence="2 3">
    <name type="scientific">Dendrothele bispora (strain CBS 962.96)</name>
    <dbReference type="NCBI Taxonomy" id="1314807"/>
    <lineage>
        <taxon>Eukaryota</taxon>
        <taxon>Fungi</taxon>
        <taxon>Dikarya</taxon>
        <taxon>Basidiomycota</taxon>
        <taxon>Agaricomycotina</taxon>
        <taxon>Agaricomycetes</taxon>
        <taxon>Agaricomycetidae</taxon>
        <taxon>Agaricales</taxon>
        <taxon>Agaricales incertae sedis</taxon>
        <taxon>Dendrothele</taxon>
    </lineage>
</organism>
<proteinExistence type="predicted"/>
<dbReference type="EMBL" id="ML179395">
    <property type="protein sequence ID" value="THU88794.1"/>
    <property type="molecule type" value="Genomic_DNA"/>
</dbReference>
<keyword evidence="1" id="KW-0472">Membrane</keyword>
<feature type="transmembrane region" description="Helical" evidence="1">
    <location>
        <begin position="242"/>
        <end position="260"/>
    </location>
</feature>
<keyword evidence="3" id="KW-1185">Reference proteome</keyword>
<keyword evidence="1" id="KW-0812">Transmembrane</keyword>
<keyword evidence="1" id="KW-1133">Transmembrane helix</keyword>
<evidence type="ECO:0000313" key="3">
    <source>
        <dbReference type="Proteomes" id="UP000297245"/>
    </source>
</evidence>
<protein>
    <submittedName>
        <fullName evidence="2">Uncharacterized protein</fullName>
    </submittedName>
</protein>
<feature type="transmembrane region" description="Helical" evidence="1">
    <location>
        <begin position="50"/>
        <end position="70"/>
    </location>
</feature>
<gene>
    <name evidence="2" type="ORF">K435DRAFT_803254</name>
</gene>
<sequence length="339" mass="38937">MLKGATCFLVEAGGVTEVAGAERYRAGEKVFLEKYGGDNTPKRLTSNIRIFICSIISVSLFVNDVCFISAKGRSTADINKTVFVDNLLIFVIVVLVEILVRSAYSQVYDMVKARRASREQDRLQSDEEPRIAVSKQELMPERKSKQESEQKLIDIDTNQKLSELVLYNRTHIAQHDKDFKFAHAAWMNESNSCSGQRNASIRPLIMWQSILHCGLHYHSPRFYYPLTDWSIPGSARTTLKELTCFLVVAGGAFGVIVLYFILVSMIYLLLTQIIIYTVAHYKFRSTIKARVERYHEAEKAWFQKDRDTTPNDFTRHTYYDTKEGKFGESSFIKDSRDFK</sequence>